<organism evidence="1 2">
    <name type="scientific">Bacillus pseudomycoides</name>
    <dbReference type="NCBI Taxonomy" id="64104"/>
    <lineage>
        <taxon>Bacteria</taxon>
        <taxon>Bacillati</taxon>
        <taxon>Bacillota</taxon>
        <taxon>Bacilli</taxon>
        <taxon>Bacillales</taxon>
        <taxon>Bacillaceae</taxon>
        <taxon>Bacillus</taxon>
        <taxon>Bacillus cereus group</taxon>
    </lineage>
</organism>
<dbReference type="AlphaFoldDB" id="A0A2B5QT20"/>
<name>A0A2B5QT20_9BACI</name>
<dbReference type="Proteomes" id="UP000219775">
    <property type="component" value="Unassembled WGS sequence"/>
</dbReference>
<sequence>MSKFNHSSQGSRQTYTKEGGTAYKMYDKDKLVTMVLTSFFNEPKFYGDNSEELVAVAKQTMDRDPKFVASLAVYAREVFYMRSVTHVLAVELANHPEGRKYARQTVSRIAQRPDDVTEMMAYQLGAYGRKHPIPNSLKKGLADAFSTFDEYQLAKYNRTGKDVTLKDVFRLVSPSAKKGTERYELYKRLLENTLQVPYTWETQLSQKGNKKEVWEELIDSGKVGYMALLRNLRNILNSGASNIDTVYNILRDPERVKKSKQLPFRFFSAYRVVQEKLPQAGSELLDVLNDAIEASVTNMPRLSGTTFMTADISGSMTCYPVSKDGTVKCADIATLMMAMAHSFCDNSVTSVFGTDFKVINVSTRSDILENMRTFLSEVNKHGYGTNLHLSIKYLLDNKIKVDRILVFSDEQVYGDRYEGNSSQILLETYRREINPDVWVHSFNLNSYGNQQFVGEKTNLIGGWSEKCLDFIHYAEEGTGSIISAIENYQ</sequence>
<dbReference type="InterPro" id="IPR036465">
    <property type="entry name" value="vWFA_dom_sf"/>
</dbReference>
<dbReference type="Gene3D" id="3.40.50.410">
    <property type="entry name" value="von Willebrand factor, type A domain"/>
    <property type="match status" value="1"/>
</dbReference>
<dbReference type="InterPro" id="IPR056800">
    <property type="entry name" value="vWA_Ro60"/>
</dbReference>
<dbReference type="PANTHER" id="PTHR44791:SF1">
    <property type="entry name" value="TELOMERASE PROTEIN COMPONENT 1"/>
    <property type="match status" value="1"/>
</dbReference>
<dbReference type="SUPFAM" id="SSF140864">
    <property type="entry name" value="TROVE domain-like"/>
    <property type="match status" value="1"/>
</dbReference>
<evidence type="ECO:0000313" key="1">
    <source>
        <dbReference type="EMBL" id="PEM66466.1"/>
    </source>
</evidence>
<dbReference type="InterPro" id="IPR008858">
    <property type="entry name" value="TROVE_dom"/>
</dbReference>
<reference evidence="1 2" key="1">
    <citation type="submission" date="2017-09" db="EMBL/GenBank/DDBJ databases">
        <title>Large-scale bioinformatics analysis of Bacillus genomes uncovers conserved roles of natural products in bacterial physiology.</title>
        <authorList>
            <consortium name="Agbiome Team Llc"/>
            <person name="Bleich R.M."/>
            <person name="Grubbs K.J."/>
            <person name="Santa Maria K.C."/>
            <person name="Allen S.E."/>
            <person name="Farag S."/>
            <person name="Shank E.A."/>
            <person name="Bowers A."/>
        </authorList>
    </citation>
    <scope>NUCLEOTIDE SEQUENCE [LARGE SCALE GENOMIC DNA]</scope>
    <source>
        <strain evidence="1 2">AFS009893</strain>
    </source>
</reference>
<dbReference type="GO" id="GO:0003720">
    <property type="term" value="F:telomerase activity"/>
    <property type="evidence" value="ECO:0007669"/>
    <property type="project" value="TreeGrafter"/>
</dbReference>
<dbReference type="SUPFAM" id="SSF53300">
    <property type="entry name" value="vWA-like"/>
    <property type="match status" value="1"/>
</dbReference>
<dbReference type="EMBL" id="NUDP01000091">
    <property type="protein sequence ID" value="PEM66466.1"/>
    <property type="molecule type" value="Genomic_DNA"/>
</dbReference>
<comment type="caution">
    <text evidence="1">The sequence shown here is derived from an EMBL/GenBank/DDBJ whole genome shotgun (WGS) entry which is preliminary data.</text>
</comment>
<dbReference type="PROSITE" id="PS50988">
    <property type="entry name" value="TROVE"/>
    <property type="match status" value="1"/>
</dbReference>
<dbReference type="Pfam" id="PF25045">
    <property type="entry name" value="vWA_Ro60"/>
    <property type="match status" value="1"/>
</dbReference>
<dbReference type="Pfam" id="PF05731">
    <property type="entry name" value="TROVE"/>
    <property type="match status" value="2"/>
</dbReference>
<proteinExistence type="predicted"/>
<protein>
    <submittedName>
        <fullName evidence="1">RNA-binding protein</fullName>
    </submittedName>
</protein>
<dbReference type="PANTHER" id="PTHR44791">
    <property type="entry name" value="TELOMERASE PROTEIN COMPONENT 1 TEP1"/>
    <property type="match status" value="1"/>
</dbReference>
<gene>
    <name evidence="1" type="ORF">CN613_22640</name>
</gene>
<dbReference type="RefSeq" id="WP_097848644.1">
    <property type="nucleotide sequence ID" value="NZ_NUBH01000073.1"/>
</dbReference>
<accession>A0A2B5QT20</accession>
<evidence type="ECO:0000313" key="2">
    <source>
        <dbReference type="Proteomes" id="UP000219775"/>
    </source>
</evidence>
<dbReference type="GO" id="GO:0000722">
    <property type="term" value="P:telomere maintenance via recombination"/>
    <property type="evidence" value="ECO:0007669"/>
    <property type="project" value="TreeGrafter"/>
</dbReference>
<dbReference type="InterPro" id="IPR052652">
    <property type="entry name" value="Telomerase_Complex_Comp"/>
</dbReference>
<dbReference type="GO" id="GO:0070034">
    <property type="term" value="F:telomerase RNA binding"/>
    <property type="evidence" value="ECO:0007669"/>
    <property type="project" value="TreeGrafter"/>
</dbReference>
<dbReference type="InterPro" id="IPR037214">
    <property type="entry name" value="TROVE_dom_sf"/>
</dbReference>